<feature type="transmembrane region" description="Helical" evidence="1">
    <location>
        <begin position="32"/>
        <end position="50"/>
    </location>
</feature>
<gene>
    <name evidence="2" type="ORF">DealDRAFT_1251</name>
</gene>
<evidence type="ECO:0000313" key="2">
    <source>
        <dbReference type="EMBL" id="EEG77952.1"/>
    </source>
</evidence>
<keyword evidence="1" id="KW-0472">Membrane</keyword>
<keyword evidence="3" id="KW-1185">Reference proteome</keyword>
<keyword evidence="1" id="KW-0812">Transmembrane</keyword>
<dbReference type="Proteomes" id="UP000006443">
    <property type="component" value="Unassembled WGS sequence"/>
</dbReference>
<comment type="caution">
    <text evidence="2">The sequence shown here is derived from an EMBL/GenBank/DDBJ whole genome shotgun (WGS) entry which is preliminary data.</text>
</comment>
<organism evidence="2 3">
    <name type="scientific">Dethiobacter alkaliphilus AHT 1</name>
    <dbReference type="NCBI Taxonomy" id="555088"/>
    <lineage>
        <taxon>Bacteria</taxon>
        <taxon>Bacillati</taxon>
        <taxon>Bacillota</taxon>
        <taxon>Dethiobacteria</taxon>
        <taxon>Dethiobacterales</taxon>
        <taxon>Dethiobacteraceae</taxon>
        <taxon>Dethiobacter</taxon>
    </lineage>
</organism>
<dbReference type="EMBL" id="ACJM01000005">
    <property type="protein sequence ID" value="EEG77952.1"/>
    <property type="molecule type" value="Genomic_DNA"/>
</dbReference>
<dbReference type="OrthoDB" id="2085013at2"/>
<name>C0GFJ2_DETAL</name>
<keyword evidence="1" id="KW-1133">Transmembrane helix</keyword>
<dbReference type="STRING" id="555088.DealDRAFT_1251"/>
<reference evidence="2 3" key="1">
    <citation type="submission" date="2009-02" db="EMBL/GenBank/DDBJ databases">
        <title>Sequencing of the draft genome and assembly of Dethiobacter alkaliphilus AHT 1.</title>
        <authorList>
            <consortium name="US DOE Joint Genome Institute (JGI-PGF)"/>
            <person name="Lucas S."/>
            <person name="Copeland A."/>
            <person name="Lapidus A."/>
            <person name="Glavina del Rio T."/>
            <person name="Dalin E."/>
            <person name="Tice H."/>
            <person name="Bruce D."/>
            <person name="Goodwin L."/>
            <person name="Pitluck S."/>
            <person name="Larimer F."/>
            <person name="Land M.L."/>
            <person name="Hauser L."/>
            <person name="Muyzer G."/>
        </authorList>
    </citation>
    <scope>NUCLEOTIDE SEQUENCE [LARGE SCALE GENOMIC DNA]</scope>
    <source>
        <strain evidence="2 3">AHT 1</strain>
    </source>
</reference>
<evidence type="ECO:0000313" key="3">
    <source>
        <dbReference type="Proteomes" id="UP000006443"/>
    </source>
</evidence>
<dbReference type="RefSeq" id="WP_008515878.1">
    <property type="nucleotide sequence ID" value="NZ_ACJM01000005.1"/>
</dbReference>
<evidence type="ECO:0000256" key="1">
    <source>
        <dbReference type="SAM" id="Phobius"/>
    </source>
</evidence>
<sequence>MESIGLFLIIAVLAGSVWECLKGVLPWNVPDHVDRLAVIIIAVFITVAAGTKGAETDLFKEYGLPMPYYTGYMFTGVICSKGANYLHDLVTNRFRGRVIDG</sequence>
<proteinExistence type="predicted"/>
<protein>
    <submittedName>
        <fullName evidence="2">Uncharacterized protein</fullName>
    </submittedName>
</protein>
<dbReference type="AlphaFoldDB" id="C0GFJ2"/>
<accession>C0GFJ2</accession>